<dbReference type="Gene3D" id="3.60.21.10">
    <property type="match status" value="1"/>
</dbReference>
<dbReference type="InterPro" id="IPR029052">
    <property type="entry name" value="Metallo-depent_PP-like"/>
</dbReference>
<comment type="caution">
    <text evidence="2">The sequence shown here is derived from an EMBL/GenBank/DDBJ whole genome shotgun (WGS) entry which is preliminary data.</text>
</comment>
<dbReference type="PANTHER" id="PTHR42850:SF4">
    <property type="entry name" value="ZINC-DEPENDENT ENDOPOLYPHOSPHATASE"/>
    <property type="match status" value="1"/>
</dbReference>
<dbReference type="RefSeq" id="WP_273191050.1">
    <property type="nucleotide sequence ID" value="NZ_DYUZ01000031.1"/>
</dbReference>
<gene>
    <name evidence="2" type="ORF">K8V70_08785</name>
</gene>
<dbReference type="Pfam" id="PF00149">
    <property type="entry name" value="Metallophos"/>
    <property type="match status" value="1"/>
</dbReference>
<dbReference type="GO" id="GO:0016791">
    <property type="term" value="F:phosphatase activity"/>
    <property type="evidence" value="ECO:0007669"/>
    <property type="project" value="TreeGrafter"/>
</dbReference>
<proteinExistence type="predicted"/>
<dbReference type="AlphaFoldDB" id="A0A921IX91"/>
<evidence type="ECO:0000313" key="2">
    <source>
        <dbReference type="EMBL" id="HJG37934.1"/>
    </source>
</evidence>
<evidence type="ECO:0000313" key="3">
    <source>
        <dbReference type="Proteomes" id="UP000753256"/>
    </source>
</evidence>
<feature type="domain" description="Calcineurin-like phosphoesterase" evidence="1">
    <location>
        <begin position="1"/>
        <end position="207"/>
    </location>
</feature>
<sequence>MAIYVTSDAHGHVRALDRALELAAPLSEDTVYVLGDMVDRGPDPVGVIGLVRGLSNARVLMGNHERMLLDVLCNTGEMEDITWALNGGGTTLAGLDELDRNAYRELMDWLAALPLFDVVEAGGRAYILVHAGIDAMEARGFLATAGVDCSGGQGAAAASHELLLDMLGRQNPETLLWTRWEFWGEPTGLVGADGSGPVVVAGHTPSIALPGYADRMDCTPEEASRLGRIVRVGACDDTAGVADRIDIDCSAAAGSGRGCVGIMRLDDGAVWCVPVEEGE</sequence>
<dbReference type="GO" id="GO:0110154">
    <property type="term" value="P:RNA decapping"/>
    <property type="evidence" value="ECO:0007669"/>
    <property type="project" value="TreeGrafter"/>
</dbReference>
<dbReference type="GO" id="GO:0008803">
    <property type="term" value="F:bis(5'-nucleosyl)-tetraphosphatase (symmetrical) activity"/>
    <property type="evidence" value="ECO:0007669"/>
    <property type="project" value="TreeGrafter"/>
</dbReference>
<dbReference type="GO" id="GO:0005737">
    <property type="term" value="C:cytoplasm"/>
    <property type="evidence" value="ECO:0007669"/>
    <property type="project" value="TreeGrafter"/>
</dbReference>
<evidence type="ECO:0000259" key="1">
    <source>
        <dbReference type="Pfam" id="PF00149"/>
    </source>
</evidence>
<protein>
    <submittedName>
        <fullName evidence="2">Metallophosphoesterase</fullName>
    </submittedName>
</protein>
<dbReference type="InterPro" id="IPR050126">
    <property type="entry name" value="Ap4A_hydrolase"/>
</dbReference>
<dbReference type="InterPro" id="IPR004843">
    <property type="entry name" value="Calcineurin-like_PHP"/>
</dbReference>
<dbReference type="PANTHER" id="PTHR42850">
    <property type="entry name" value="METALLOPHOSPHOESTERASE"/>
    <property type="match status" value="1"/>
</dbReference>
<dbReference type="Proteomes" id="UP000753256">
    <property type="component" value="Unassembled WGS sequence"/>
</dbReference>
<dbReference type="EMBL" id="DYUZ01000031">
    <property type="protein sequence ID" value="HJG37934.1"/>
    <property type="molecule type" value="Genomic_DNA"/>
</dbReference>
<name>A0A921IX91_9ACTN</name>
<reference evidence="2" key="2">
    <citation type="submission" date="2021-09" db="EMBL/GenBank/DDBJ databases">
        <authorList>
            <person name="Gilroy R."/>
        </authorList>
    </citation>
    <scope>NUCLEOTIDE SEQUENCE</scope>
    <source>
        <strain evidence="2">ChiHjej13B12-9602</strain>
    </source>
</reference>
<accession>A0A921IX91</accession>
<dbReference type="SUPFAM" id="SSF56300">
    <property type="entry name" value="Metallo-dependent phosphatases"/>
    <property type="match status" value="1"/>
</dbReference>
<organism evidence="2 3">
    <name type="scientific">Enorma phocaeensis</name>
    <dbReference type="NCBI Taxonomy" id="1871019"/>
    <lineage>
        <taxon>Bacteria</taxon>
        <taxon>Bacillati</taxon>
        <taxon>Actinomycetota</taxon>
        <taxon>Coriobacteriia</taxon>
        <taxon>Coriobacteriales</taxon>
        <taxon>Coriobacteriaceae</taxon>
        <taxon>Enorma</taxon>
    </lineage>
</organism>
<reference evidence="2" key="1">
    <citation type="journal article" date="2021" name="PeerJ">
        <title>Extensive microbial diversity within the chicken gut microbiome revealed by metagenomics and culture.</title>
        <authorList>
            <person name="Gilroy R."/>
            <person name="Ravi A."/>
            <person name="Getino M."/>
            <person name="Pursley I."/>
            <person name="Horton D.L."/>
            <person name="Alikhan N.F."/>
            <person name="Baker D."/>
            <person name="Gharbi K."/>
            <person name="Hall N."/>
            <person name="Watson M."/>
            <person name="Adriaenssens E.M."/>
            <person name="Foster-Nyarko E."/>
            <person name="Jarju S."/>
            <person name="Secka A."/>
            <person name="Antonio M."/>
            <person name="Oren A."/>
            <person name="Chaudhuri R.R."/>
            <person name="La Ragione R."/>
            <person name="Hildebrand F."/>
            <person name="Pallen M.J."/>
        </authorList>
    </citation>
    <scope>NUCLEOTIDE SEQUENCE</scope>
    <source>
        <strain evidence="2">ChiHjej13B12-9602</strain>
    </source>
</reference>